<evidence type="ECO:0000256" key="1">
    <source>
        <dbReference type="SAM" id="MobiDB-lite"/>
    </source>
</evidence>
<evidence type="ECO:0000313" key="2">
    <source>
        <dbReference type="EMBL" id="MBD7993691.1"/>
    </source>
</evidence>
<evidence type="ECO:0000313" key="3">
    <source>
        <dbReference type="Proteomes" id="UP000609874"/>
    </source>
</evidence>
<accession>A0ABR8UNI0</accession>
<name>A0ABR8UNI0_9MICC</name>
<evidence type="ECO:0008006" key="4">
    <source>
        <dbReference type="Google" id="ProtNLM"/>
    </source>
</evidence>
<feature type="compositionally biased region" description="Basic and acidic residues" evidence="1">
    <location>
        <begin position="1"/>
        <end position="23"/>
    </location>
</feature>
<dbReference type="RefSeq" id="WP_191806125.1">
    <property type="nucleotide sequence ID" value="NZ_JACSQD010000001.1"/>
</dbReference>
<gene>
    <name evidence="2" type="ORF">H9639_00010</name>
</gene>
<organism evidence="2 3">
    <name type="scientific">Arthrobacter gallicola</name>
    <dbReference type="NCBI Taxonomy" id="2762225"/>
    <lineage>
        <taxon>Bacteria</taxon>
        <taxon>Bacillati</taxon>
        <taxon>Actinomycetota</taxon>
        <taxon>Actinomycetes</taxon>
        <taxon>Micrococcales</taxon>
        <taxon>Micrococcaceae</taxon>
        <taxon>Arthrobacter</taxon>
    </lineage>
</organism>
<feature type="compositionally biased region" description="Basic and acidic residues" evidence="1">
    <location>
        <begin position="292"/>
        <end position="330"/>
    </location>
</feature>
<feature type="compositionally biased region" description="Acidic residues" evidence="1">
    <location>
        <begin position="618"/>
        <end position="628"/>
    </location>
</feature>
<feature type="compositionally biased region" description="Acidic residues" evidence="1">
    <location>
        <begin position="667"/>
        <end position="677"/>
    </location>
</feature>
<feature type="compositionally biased region" description="Basic and acidic residues" evidence="1">
    <location>
        <begin position="39"/>
        <end position="67"/>
    </location>
</feature>
<feature type="region of interest" description="Disordered" evidence="1">
    <location>
        <begin position="618"/>
        <end position="718"/>
    </location>
</feature>
<feature type="compositionally biased region" description="Basic and acidic residues" evidence="1">
    <location>
        <begin position="337"/>
        <end position="406"/>
    </location>
</feature>
<feature type="region of interest" description="Disordered" evidence="1">
    <location>
        <begin position="1"/>
        <end position="414"/>
    </location>
</feature>
<dbReference type="EMBL" id="JACSQD010000001">
    <property type="protein sequence ID" value="MBD7993691.1"/>
    <property type="molecule type" value="Genomic_DNA"/>
</dbReference>
<keyword evidence="3" id="KW-1185">Reference proteome</keyword>
<protein>
    <recommendedName>
        <fullName evidence="4">Primosomal protein</fullName>
    </recommendedName>
</protein>
<reference evidence="2 3" key="1">
    <citation type="submission" date="2020-08" db="EMBL/GenBank/DDBJ databases">
        <title>A Genomic Blueprint of the Chicken Gut Microbiome.</title>
        <authorList>
            <person name="Gilroy R."/>
            <person name="Ravi A."/>
            <person name="Getino M."/>
            <person name="Pursley I."/>
            <person name="Horton D.L."/>
            <person name="Alikhan N.-F."/>
            <person name="Baker D."/>
            <person name="Gharbi K."/>
            <person name="Hall N."/>
            <person name="Watson M."/>
            <person name="Adriaenssens E.M."/>
            <person name="Foster-Nyarko E."/>
            <person name="Jarju S."/>
            <person name="Secka A."/>
            <person name="Antonio M."/>
            <person name="Oren A."/>
            <person name="Chaudhuri R."/>
            <person name="La Ragione R.M."/>
            <person name="Hildebrand F."/>
            <person name="Pallen M.J."/>
        </authorList>
    </citation>
    <scope>NUCLEOTIDE SEQUENCE [LARGE SCALE GENOMIC DNA]</scope>
    <source>
        <strain evidence="2 3">Sa2CUA1</strain>
    </source>
</reference>
<proteinExistence type="predicted"/>
<feature type="compositionally biased region" description="Basic and acidic residues" evidence="1">
    <location>
        <begin position="74"/>
        <end position="283"/>
    </location>
</feature>
<sequence>MSEQNNRDERDSQGRPKANDRKPPQRKSYNDRQSSPSRPARDGDRRSFSGDRDRKPFSGGGDRDSRKPYAGGAGRDERKSYGDRPARDGERKPFSNDRDSRKPFSGNRDERKSYGDRPARDGERRSFGSDRDSRKPFGSDRSDRKPYAGRDDRERKPFGDRPARDGQRKPFSSDRDSRKPFAGRDDRGDRKPYAAGGGRDERKPFGDRPARDGERRSFGNDRDSRKPFSGNRDDRKPYAGGAGRDDRERKPFGDRPARDGERKPFSNDRGDRKPFAARDDRGPRKPFSGGAGRDERKPFGDRPSRDGDRRSFSGDRDRKPFSGNRDDRKPFSGGAGRDGERKPFRKDSDRRPSSDRPFRSDDRPRSSGPRNNDRPRSAEETPVTERKHNARDLRSANRADRERSPEIDDDVTGQELDKVTRAQLRNLEEVNGEWVSKHLVMAGRLIDTDPELAFQHALAASRRGGRMAAVREAVALTAYAAGEFGDALREFRTHRRISGSNEYLAMMADCERGLGRPDRALDLARSEDVSDMDTAGKVDMAIVASGARMDMEQFDAAVHALEIPQLDKNRAFSYSPRLFRAYADALELAGRGNEAEPWRRQALLAESVLGLGEFAEPEIMDLGDDDDEAPAKPRFRRDNAETGAAAEESAEDRSGNYAQVPETAVPDSEEDESDDALPGDAQESLLGVEEAEESDEAEDAEDADSGEQDRLDTAGHHD</sequence>
<feature type="compositionally biased region" description="Basic and acidic residues" evidence="1">
    <location>
        <begin position="707"/>
        <end position="718"/>
    </location>
</feature>
<feature type="compositionally biased region" description="Acidic residues" evidence="1">
    <location>
        <begin position="689"/>
        <end position="706"/>
    </location>
</feature>
<dbReference type="Proteomes" id="UP000609874">
    <property type="component" value="Unassembled WGS sequence"/>
</dbReference>
<comment type="caution">
    <text evidence="2">The sequence shown here is derived from an EMBL/GenBank/DDBJ whole genome shotgun (WGS) entry which is preliminary data.</text>
</comment>